<dbReference type="InterPro" id="IPR020422">
    <property type="entry name" value="TYR_PHOSPHATASE_DUAL_dom"/>
</dbReference>
<dbReference type="CDD" id="cd14498">
    <property type="entry name" value="DSP"/>
    <property type="match status" value="1"/>
</dbReference>
<gene>
    <name evidence="5" type="ORF">Harvfovirus13_2</name>
</gene>
<evidence type="ECO:0000256" key="1">
    <source>
        <dbReference type="ARBA" id="ARBA00022801"/>
    </source>
</evidence>
<dbReference type="SUPFAM" id="SSF52799">
    <property type="entry name" value="(Phosphotyrosine protein) phosphatases II"/>
    <property type="match status" value="1"/>
</dbReference>
<name>A0A3G5A191_9VIRU</name>
<dbReference type="PROSITE" id="PS50054">
    <property type="entry name" value="TYR_PHOSPHATASE_DUAL"/>
    <property type="match status" value="1"/>
</dbReference>
<reference evidence="5" key="1">
    <citation type="submission" date="2018-10" db="EMBL/GenBank/DDBJ databases">
        <title>Hidden diversity of soil giant viruses.</title>
        <authorList>
            <person name="Schulz F."/>
            <person name="Alteio L."/>
            <person name="Goudeau D."/>
            <person name="Ryan E.M."/>
            <person name="Malmstrom R.R."/>
            <person name="Blanchard J."/>
            <person name="Woyke T."/>
        </authorList>
    </citation>
    <scope>NUCLEOTIDE SEQUENCE</scope>
    <source>
        <strain evidence="5">HAV1</strain>
    </source>
</reference>
<organism evidence="5">
    <name type="scientific">Harvfovirus sp</name>
    <dbReference type="NCBI Taxonomy" id="2487768"/>
    <lineage>
        <taxon>Viruses</taxon>
        <taxon>Varidnaviria</taxon>
        <taxon>Bamfordvirae</taxon>
        <taxon>Nucleocytoviricota</taxon>
        <taxon>Megaviricetes</taxon>
        <taxon>Imitervirales</taxon>
        <taxon>Mimiviridae</taxon>
        <taxon>Klosneuvirinae</taxon>
    </lineage>
</organism>
<evidence type="ECO:0000259" key="3">
    <source>
        <dbReference type="PROSITE" id="PS50054"/>
    </source>
</evidence>
<proteinExistence type="predicted"/>
<dbReference type="InterPro" id="IPR000340">
    <property type="entry name" value="Dual-sp_phosphatase_cat-dom"/>
</dbReference>
<dbReference type="Pfam" id="PF00782">
    <property type="entry name" value="DSPc"/>
    <property type="match status" value="1"/>
</dbReference>
<evidence type="ECO:0000256" key="2">
    <source>
        <dbReference type="ARBA" id="ARBA00022912"/>
    </source>
</evidence>
<feature type="domain" description="Tyrosine specific protein phosphatases" evidence="4">
    <location>
        <begin position="62"/>
        <end position="122"/>
    </location>
</feature>
<dbReference type="InterPro" id="IPR029021">
    <property type="entry name" value="Prot-tyrosine_phosphatase-like"/>
</dbReference>
<evidence type="ECO:0000313" key="5">
    <source>
        <dbReference type="EMBL" id="AYV80996.1"/>
    </source>
</evidence>
<accession>A0A3G5A191</accession>
<dbReference type="EMBL" id="MK072255">
    <property type="protein sequence ID" value="AYV80996.1"/>
    <property type="molecule type" value="Genomic_DNA"/>
</dbReference>
<keyword evidence="1" id="KW-0378">Hydrolase</keyword>
<sequence length="140" mass="15817">MKPIKIIDNLYLGDANSGKDIELLRKFNIIAIVNISGGKLLFQQEIKYLRINITDSNKANIADYLDEVTQFILDNVKLGGVLVHCQAGISRSPSFIVAFLAKHNNMSVTDALAYVKKCRPSVRPKDKFIESIRSWHEKKN</sequence>
<dbReference type="Gene3D" id="3.90.190.10">
    <property type="entry name" value="Protein tyrosine phosphatase superfamily"/>
    <property type="match status" value="1"/>
</dbReference>
<evidence type="ECO:0000259" key="4">
    <source>
        <dbReference type="PROSITE" id="PS50056"/>
    </source>
</evidence>
<dbReference type="PROSITE" id="PS00383">
    <property type="entry name" value="TYR_PHOSPHATASE_1"/>
    <property type="match status" value="1"/>
</dbReference>
<dbReference type="PANTHER" id="PTHR10159:SF519">
    <property type="entry name" value="DUAL SPECIFICITY PROTEIN PHOSPHATASE MPK3"/>
    <property type="match status" value="1"/>
</dbReference>
<dbReference type="InterPro" id="IPR016130">
    <property type="entry name" value="Tyr_Pase_AS"/>
</dbReference>
<dbReference type="GO" id="GO:0004721">
    <property type="term" value="F:phosphoprotein phosphatase activity"/>
    <property type="evidence" value="ECO:0007669"/>
    <property type="project" value="UniProtKB-KW"/>
</dbReference>
<feature type="domain" description="Tyrosine-protein phosphatase" evidence="3">
    <location>
        <begin position="2"/>
        <end position="140"/>
    </location>
</feature>
<dbReference type="PROSITE" id="PS50056">
    <property type="entry name" value="TYR_PHOSPHATASE_2"/>
    <property type="match status" value="1"/>
</dbReference>
<dbReference type="InterPro" id="IPR000387">
    <property type="entry name" value="Tyr_Pase_dom"/>
</dbReference>
<keyword evidence="2" id="KW-0904">Protein phosphatase</keyword>
<dbReference type="PANTHER" id="PTHR10159">
    <property type="entry name" value="DUAL SPECIFICITY PROTEIN PHOSPHATASE"/>
    <property type="match status" value="1"/>
</dbReference>
<protein>
    <submittedName>
        <fullName evidence="5">Dual specificity protein phosphatase 10</fullName>
    </submittedName>
</protein>
<dbReference type="SMART" id="SM00195">
    <property type="entry name" value="DSPc"/>
    <property type="match status" value="1"/>
</dbReference>